<keyword evidence="7" id="KW-1185">Reference proteome</keyword>
<evidence type="ECO:0000313" key="7">
    <source>
        <dbReference type="Proteomes" id="UP001595729"/>
    </source>
</evidence>
<evidence type="ECO:0000256" key="1">
    <source>
        <dbReference type="ARBA" id="ARBA00022603"/>
    </source>
</evidence>
<reference evidence="7" key="1">
    <citation type="journal article" date="2019" name="Int. J. Syst. Evol. Microbiol.">
        <title>The Global Catalogue of Microorganisms (GCM) 10K type strain sequencing project: providing services to taxonomists for standard genome sequencing and annotation.</title>
        <authorList>
            <consortium name="The Broad Institute Genomics Platform"/>
            <consortium name="The Broad Institute Genome Sequencing Center for Infectious Disease"/>
            <person name="Wu L."/>
            <person name="Ma J."/>
        </authorList>
    </citation>
    <scope>NUCLEOTIDE SEQUENCE [LARGE SCALE GENOMIC DNA]</scope>
    <source>
        <strain evidence="7">KCTC 42501</strain>
    </source>
</reference>
<evidence type="ECO:0000256" key="4">
    <source>
        <dbReference type="SAM" id="MobiDB-lite"/>
    </source>
</evidence>
<accession>A0ABV7W9L3</accession>
<evidence type="ECO:0000313" key="6">
    <source>
        <dbReference type="EMBL" id="MFC3686495.1"/>
    </source>
</evidence>
<evidence type="ECO:0000259" key="5">
    <source>
        <dbReference type="Pfam" id="PF13649"/>
    </source>
</evidence>
<protein>
    <submittedName>
        <fullName evidence="6">Class I SAM-dependent DNA methyltransferase</fullName>
    </submittedName>
</protein>
<organism evidence="6 7">
    <name type="scientific">Hydrogenophaga luteola</name>
    <dbReference type="NCBI Taxonomy" id="1591122"/>
    <lineage>
        <taxon>Bacteria</taxon>
        <taxon>Pseudomonadati</taxon>
        <taxon>Pseudomonadota</taxon>
        <taxon>Betaproteobacteria</taxon>
        <taxon>Burkholderiales</taxon>
        <taxon>Comamonadaceae</taxon>
        <taxon>Hydrogenophaga</taxon>
    </lineage>
</organism>
<feature type="region of interest" description="Disordered" evidence="4">
    <location>
        <begin position="1"/>
        <end position="25"/>
    </location>
</feature>
<comment type="caution">
    <text evidence="6">The sequence shown here is derived from an EMBL/GenBank/DDBJ whole genome shotgun (WGS) entry which is preliminary data.</text>
</comment>
<sequence length="221" mass="24540">MDTHLPSATRRPSPARHQALQQYRARADRYDSELEPFEPLRREAIQRLDLRPGETVLDVGCGTGLSFGPLLDQLGPTGHIVGIEQCPEMMARARLRLIDQHAQQLRLVQAPVEEAQWPGQANAALFHFTHDILRNPRALDNVLAHLAPGARVVATGLQWAAPWVWPVNLFVLGAALYSVSSLDGLAQPWSELAPRLTRFEVQPTWMGGIFMATGVWPGQQP</sequence>
<dbReference type="GO" id="GO:0032259">
    <property type="term" value="P:methylation"/>
    <property type="evidence" value="ECO:0007669"/>
    <property type="project" value="UniProtKB-KW"/>
</dbReference>
<dbReference type="Gene3D" id="3.40.50.150">
    <property type="entry name" value="Vaccinia Virus protein VP39"/>
    <property type="match status" value="1"/>
</dbReference>
<name>A0ABV7W9L3_9BURK</name>
<dbReference type="GO" id="GO:0008168">
    <property type="term" value="F:methyltransferase activity"/>
    <property type="evidence" value="ECO:0007669"/>
    <property type="project" value="UniProtKB-KW"/>
</dbReference>
<dbReference type="InterPro" id="IPR041698">
    <property type="entry name" value="Methyltransf_25"/>
</dbReference>
<dbReference type="Proteomes" id="UP001595729">
    <property type="component" value="Unassembled WGS sequence"/>
</dbReference>
<dbReference type="EMBL" id="JBHRXX010000010">
    <property type="protein sequence ID" value="MFC3686495.1"/>
    <property type="molecule type" value="Genomic_DNA"/>
</dbReference>
<evidence type="ECO:0000256" key="2">
    <source>
        <dbReference type="ARBA" id="ARBA00022679"/>
    </source>
</evidence>
<dbReference type="InterPro" id="IPR029063">
    <property type="entry name" value="SAM-dependent_MTases_sf"/>
</dbReference>
<dbReference type="PANTHER" id="PTHR43464:SF19">
    <property type="entry name" value="UBIQUINONE BIOSYNTHESIS O-METHYLTRANSFERASE, MITOCHONDRIAL"/>
    <property type="match status" value="1"/>
</dbReference>
<keyword evidence="1 6" id="KW-0489">Methyltransferase</keyword>
<proteinExistence type="predicted"/>
<dbReference type="RefSeq" id="WP_382179423.1">
    <property type="nucleotide sequence ID" value="NZ_JBHRXX010000010.1"/>
</dbReference>
<dbReference type="SUPFAM" id="SSF53335">
    <property type="entry name" value="S-adenosyl-L-methionine-dependent methyltransferases"/>
    <property type="match status" value="1"/>
</dbReference>
<evidence type="ECO:0000256" key="3">
    <source>
        <dbReference type="ARBA" id="ARBA00022691"/>
    </source>
</evidence>
<dbReference type="CDD" id="cd02440">
    <property type="entry name" value="AdoMet_MTases"/>
    <property type="match status" value="1"/>
</dbReference>
<keyword evidence="3" id="KW-0949">S-adenosyl-L-methionine</keyword>
<gene>
    <name evidence="6" type="ORF">ACFOPI_23080</name>
</gene>
<feature type="domain" description="Methyltransferase" evidence="5">
    <location>
        <begin position="56"/>
        <end position="149"/>
    </location>
</feature>
<dbReference type="PANTHER" id="PTHR43464">
    <property type="entry name" value="METHYLTRANSFERASE"/>
    <property type="match status" value="1"/>
</dbReference>
<keyword evidence="2" id="KW-0808">Transferase</keyword>
<dbReference type="Pfam" id="PF13649">
    <property type="entry name" value="Methyltransf_25"/>
    <property type="match status" value="1"/>
</dbReference>